<keyword evidence="2" id="KW-1185">Reference proteome</keyword>
<dbReference type="OrthoDB" id="8561164at2"/>
<name>A0A1P8UL56_9GAMM</name>
<organism evidence="1 2">
    <name type="scientific">Acidihalobacter ferrooxydans</name>
    <dbReference type="NCBI Taxonomy" id="1765967"/>
    <lineage>
        <taxon>Bacteria</taxon>
        <taxon>Pseudomonadati</taxon>
        <taxon>Pseudomonadota</taxon>
        <taxon>Gammaproteobacteria</taxon>
        <taxon>Chromatiales</taxon>
        <taxon>Ectothiorhodospiraceae</taxon>
        <taxon>Acidihalobacter</taxon>
    </lineage>
</organism>
<dbReference type="EMBL" id="CP019434">
    <property type="protein sequence ID" value="APZ44576.1"/>
    <property type="molecule type" value="Genomic_DNA"/>
</dbReference>
<evidence type="ECO:0000313" key="1">
    <source>
        <dbReference type="EMBL" id="APZ44576.1"/>
    </source>
</evidence>
<gene>
    <name evidence="1" type="ORF">BW247_06425</name>
</gene>
<dbReference type="Proteomes" id="UP000243807">
    <property type="component" value="Chromosome"/>
</dbReference>
<protein>
    <submittedName>
        <fullName evidence="1">Uncharacterized protein</fullName>
    </submittedName>
</protein>
<evidence type="ECO:0000313" key="2">
    <source>
        <dbReference type="Proteomes" id="UP000243807"/>
    </source>
</evidence>
<dbReference type="STRING" id="1765967.BW247_06425"/>
<accession>A0A1P8UL56</accession>
<reference evidence="1 2" key="1">
    <citation type="submission" date="2017-01" db="EMBL/GenBank/DDBJ databases">
        <title>Draft sequence of Acidihalobacter ferrooxidans strain DSM 14175 (strain V8).</title>
        <authorList>
            <person name="Khaleque H.N."/>
            <person name="Ramsay J.P."/>
            <person name="Murphy R.J.T."/>
            <person name="Kaksonen A.H."/>
            <person name="Boxall N.J."/>
            <person name="Watkin E.L.J."/>
        </authorList>
    </citation>
    <scope>NUCLEOTIDE SEQUENCE [LARGE SCALE GENOMIC DNA]</scope>
    <source>
        <strain evidence="1 2">V8</strain>
    </source>
</reference>
<sequence length="135" mass="14746">MTPEQRLEAEFAALNERIVGLEAAARASADGIAPAGLVDEAIDTLNGLMTAYATHAGKPIPVTDDPLEVFKAYVKGDPSLNAIRDNVRELVYYRNCLAQGRQDALPGNSALMTAHTARHVYLYLRTRCAQEHRLP</sequence>
<dbReference type="KEGG" id="afy:BW247_06425"/>
<dbReference type="AlphaFoldDB" id="A0A1P8UL56"/>
<proteinExistence type="predicted"/>